<comment type="caution">
    <text evidence="3">The sequence shown here is derived from an EMBL/GenBank/DDBJ whole genome shotgun (WGS) entry which is preliminary data.</text>
</comment>
<dbReference type="SUPFAM" id="SSF63825">
    <property type="entry name" value="YWTD domain"/>
    <property type="match status" value="1"/>
</dbReference>
<dbReference type="EMBL" id="QGGP01000002">
    <property type="protein sequence ID" value="PWK19763.1"/>
    <property type="molecule type" value="Genomic_DNA"/>
</dbReference>
<evidence type="ECO:0000256" key="1">
    <source>
        <dbReference type="ARBA" id="ARBA00022729"/>
    </source>
</evidence>
<dbReference type="AlphaFoldDB" id="A0A316DT39"/>
<dbReference type="Pfam" id="PF18962">
    <property type="entry name" value="Por_Secre_tail"/>
    <property type="match status" value="1"/>
</dbReference>
<feature type="domain" description="Secretion system C-terminal sorting" evidence="2">
    <location>
        <begin position="288"/>
        <end position="355"/>
    </location>
</feature>
<evidence type="ECO:0000313" key="3">
    <source>
        <dbReference type="EMBL" id="PWK19763.1"/>
    </source>
</evidence>
<reference evidence="3 4" key="1">
    <citation type="submission" date="2018-05" db="EMBL/GenBank/DDBJ databases">
        <title>Genomic Encyclopedia of Archaeal and Bacterial Type Strains, Phase II (KMG-II): from individual species to whole genera.</title>
        <authorList>
            <person name="Goeker M."/>
        </authorList>
    </citation>
    <scope>NUCLEOTIDE SEQUENCE [LARGE SCALE GENOMIC DNA]</scope>
    <source>
        <strain evidence="3 4">DSM 22637</strain>
    </source>
</reference>
<dbReference type="InterPro" id="IPR026444">
    <property type="entry name" value="Secre_tail"/>
</dbReference>
<organism evidence="3 4">
    <name type="scientific">Xanthomarina spongicola</name>
    <dbReference type="NCBI Taxonomy" id="570520"/>
    <lineage>
        <taxon>Bacteria</taxon>
        <taxon>Pseudomonadati</taxon>
        <taxon>Bacteroidota</taxon>
        <taxon>Flavobacteriia</taxon>
        <taxon>Flavobacteriales</taxon>
        <taxon>Flavobacteriaceae</taxon>
        <taxon>Xanthomarina</taxon>
    </lineage>
</organism>
<dbReference type="OrthoDB" id="1489153at2"/>
<keyword evidence="4" id="KW-1185">Reference proteome</keyword>
<sequence>MMIKKLLPIIILLFVNFIFSQEIEVISGYGNPLGMALKNNDLFICDHGPNSGMGTISKIDILDSNPVNEDILTGLTYPRVICLYNNDLYFSSSGQGLSKININESNPTIQNVASISIIYALIVIDDYLYIGNYQNRIYRINLLSSTVQPEIVLDNIEDRVLAFANKDDDLYFGFSNKVSKINVTDENPVPEEVVTGLESNVYTLEFYNNILLMGMAIADKIAKIDLDADVPEVEDFMTTTIGQPSFLLLIEDDLFIAGGFDGGNIFKVENLSTLLSVENNLPFIIKKIYPNPTSDYLQISGLKENIQYEIYNTNGAKVSTGILEPNSQIDISSLSSGMYNLKLKDGTKEATYFKVIKQ</sequence>
<protein>
    <submittedName>
        <fullName evidence="3">Putative secreted protein (Por secretion system target)</fullName>
    </submittedName>
</protein>
<evidence type="ECO:0000313" key="4">
    <source>
        <dbReference type="Proteomes" id="UP000245430"/>
    </source>
</evidence>
<dbReference type="NCBIfam" id="TIGR04183">
    <property type="entry name" value="Por_Secre_tail"/>
    <property type="match status" value="1"/>
</dbReference>
<dbReference type="Proteomes" id="UP000245430">
    <property type="component" value="Unassembled WGS sequence"/>
</dbReference>
<keyword evidence="1" id="KW-0732">Signal</keyword>
<dbReference type="RefSeq" id="WP_109681642.1">
    <property type="nucleotide sequence ID" value="NZ_QGGP01000002.1"/>
</dbReference>
<name>A0A316DT39_9FLAO</name>
<proteinExistence type="predicted"/>
<accession>A0A316DT39</accession>
<gene>
    <name evidence="3" type="ORF">LX78_01113</name>
</gene>
<evidence type="ECO:0000259" key="2">
    <source>
        <dbReference type="Pfam" id="PF18962"/>
    </source>
</evidence>